<dbReference type="Pfam" id="PF00005">
    <property type="entry name" value="ABC_tran"/>
    <property type="match status" value="1"/>
</dbReference>
<accession>W1NTL6</accession>
<dbReference type="GO" id="GO:0005524">
    <property type="term" value="F:ATP binding"/>
    <property type="evidence" value="ECO:0007669"/>
    <property type="project" value="InterPro"/>
</dbReference>
<reference evidence="6" key="1">
    <citation type="journal article" date="2013" name="Science">
        <title>The Amborella genome and the evolution of flowering plants.</title>
        <authorList>
            <consortium name="Amborella Genome Project"/>
        </authorList>
    </citation>
    <scope>NUCLEOTIDE SEQUENCE [LARGE SCALE GENOMIC DNA]</scope>
</reference>
<dbReference type="GO" id="GO:0016887">
    <property type="term" value="F:ATP hydrolysis activity"/>
    <property type="evidence" value="ECO:0007669"/>
    <property type="project" value="InterPro"/>
</dbReference>
<keyword evidence="6" id="KW-1185">Reference proteome</keyword>
<dbReference type="InterPro" id="IPR027417">
    <property type="entry name" value="P-loop_NTPase"/>
</dbReference>
<dbReference type="HOGENOM" id="CLU_126762_0_0_1"/>
<evidence type="ECO:0000259" key="4">
    <source>
        <dbReference type="Pfam" id="PF00005"/>
    </source>
</evidence>
<dbReference type="Gene3D" id="3.40.50.300">
    <property type="entry name" value="P-loop containing nucleotide triphosphate hydrolases"/>
    <property type="match status" value="1"/>
</dbReference>
<evidence type="ECO:0000256" key="1">
    <source>
        <dbReference type="ARBA" id="ARBA00005814"/>
    </source>
</evidence>
<feature type="compositionally biased region" description="Low complexity" evidence="3">
    <location>
        <begin position="11"/>
        <end position="22"/>
    </location>
</feature>
<dbReference type="InterPro" id="IPR052215">
    <property type="entry name" value="Plant_ABCG"/>
</dbReference>
<feature type="region of interest" description="Disordered" evidence="3">
    <location>
        <begin position="1"/>
        <end position="25"/>
    </location>
</feature>
<proteinExistence type="inferred from homology"/>
<dbReference type="eggNOG" id="KOG0061">
    <property type="taxonomic scope" value="Eukaryota"/>
</dbReference>
<keyword evidence="2" id="KW-0813">Transport</keyword>
<dbReference type="InterPro" id="IPR003439">
    <property type="entry name" value="ABC_transporter-like_ATP-bd"/>
</dbReference>
<sequence>MASPPYVPRWTPSSSPTQSPNPLLGNLPFRHESKVDICLNEITPKPFQRPTLNVFGTDGDASTITECFFHLNSPALQQPKICSKRTTETTVEMGRTKHKSVRPDMDPVGSTRSKLSLTWTDLWVTAHGIEGACTILKGLNGCAQPGEVLAIMGPSGCGKSILLDALAGLRLFFQL</sequence>
<dbReference type="PANTHER" id="PTHR48042:SF19">
    <property type="entry name" value="OS09G0472100 PROTEIN"/>
    <property type="match status" value="1"/>
</dbReference>
<dbReference type="SUPFAM" id="SSF52540">
    <property type="entry name" value="P-loop containing nucleoside triphosphate hydrolases"/>
    <property type="match status" value="1"/>
</dbReference>
<evidence type="ECO:0000256" key="2">
    <source>
        <dbReference type="ARBA" id="ARBA00022448"/>
    </source>
</evidence>
<evidence type="ECO:0000313" key="5">
    <source>
        <dbReference type="EMBL" id="ERM98847.1"/>
    </source>
</evidence>
<feature type="region of interest" description="Disordered" evidence="3">
    <location>
        <begin position="87"/>
        <end position="107"/>
    </location>
</feature>
<dbReference type="PANTHER" id="PTHR48042">
    <property type="entry name" value="ABC TRANSPORTER G FAMILY MEMBER 11"/>
    <property type="match status" value="1"/>
</dbReference>
<dbReference type="AlphaFoldDB" id="W1NTL6"/>
<name>W1NTL6_AMBTC</name>
<dbReference type="Gramene" id="ERM98847">
    <property type="protein sequence ID" value="ERM98847"/>
    <property type="gene ID" value="AMTR_s00216p00024860"/>
</dbReference>
<comment type="similarity">
    <text evidence="1">Belongs to the ABC transporter superfamily. ABCG family. Eye pigment precursor importer (TC 3.A.1.204) subfamily.</text>
</comment>
<evidence type="ECO:0000313" key="6">
    <source>
        <dbReference type="Proteomes" id="UP000017836"/>
    </source>
</evidence>
<evidence type="ECO:0000256" key="3">
    <source>
        <dbReference type="SAM" id="MobiDB-lite"/>
    </source>
</evidence>
<dbReference type="EMBL" id="KI395238">
    <property type="protein sequence ID" value="ERM98847.1"/>
    <property type="molecule type" value="Genomic_DNA"/>
</dbReference>
<protein>
    <recommendedName>
        <fullName evidence="4">ABC transporter domain-containing protein</fullName>
    </recommendedName>
</protein>
<feature type="domain" description="ABC transporter" evidence="4">
    <location>
        <begin position="136"/>
        <end position="169"/>
    </location>
</feature>
<dbReference type="Proteomes" id="UP000017836">
    <property type="component" value="Unassembled WGS sequence"/>
</dbReference>
<gene>
    <name evidence="5" type="ORF">AMTR_s00216p00024860</name>
</gene>
<organism evidence="5 6">
    <name type="scientific">Amborella trichopoda</name>
    <dbReference type="NCBI Taxonomy" id="13333"/>
    <lineage>
        <taxon>Eukaryota</taxon>
        <taxon>Viridiplantae</taxon>
        <taxon>Streptophyta</taxon>
        <taxon>Embryophyta</taxon>
        <taxon>Tracheophyta</taxon>
        <taxon>Spermatophyta</taxon>
        <taxon>Magnoliopsida</taxon>
        <taxon>Amborellales</taxon>
        <taxon>Amborellaceae</taxon>
        <taxon>Amborella</taxon>
    </lineage>
</organism>